<gene>
    <name evidence="1" type="ORF">PRI8871_01867</name>
</gene>
<protein>
    <recommendedName>
        <fullName evidence="3">Flagellar protein FliL</fullName>
    </recommendedName>
</protein>
<organism evidence="1 2">
    <name type="scientific">Pseudoprimorskyibacter insulae</name>
    <dbReference type="NCBI Taxonomy" id="1695997"/>
    <lineage>
        <taxon>Bacteria</taxon>
        <taxon>Pseudomonadati</taxon>
        <taxon>Pseudomonadota</taxon>
        <taxon>Alphaproteobacteria</taxon>
        <taxon>Rhodobacterales</taxon>
        <taxon>Paracoccaceae</taxon>
        <taxon>Pseudoprimorskyibacter</taxon>
    </lineage>
</organism>
<evidence type="ECO:0000313" key="1">
    <source>
        <dbReference type="EMBL" id="SPF80065.1"/>
    </source>
</evidence>
<accession>A0A2R8AVL0</accession>
<reference evidence="2" key="1">
    <citation type="submission" date="2018-03" db="EMBL/GenBank/DDBJ databases">
        <authorList>
            <person name="Rodrigo-Torres L."/>
            <person name="Arahal R. D."/>
            <person name="Lucena T."/>
        </authorList>
    </citation>
    <scope>NUCLEOTIDE SEQUENCE [LARGE SCALE GENOMIC DNA]</scope>
    <source>
        <strain evidence="2">CECT 8871</strain>
    </source>
</reference>
<evidence type="ECO:0000313" key="2">
    <source>
        <dbReference type="Proteomes" id="UP000244904"/>
    </source>
</evidence>
<sequence>MRLGIAAIPTLLLPVLFSLGAWYSLKMPVDVLAPPEPAIEEEAVPTEDEAAPPVDTRVYLPVIIPLKASLPDFGGTLMVSIGLALRGDASKALIDQLKDKPEPLISPLGNVLLDTASTVDPAQGWNALRKALPQALMDDLNTRVADLDDSAPILEVLIMEFRIGG</sequence>
<proteinExistence type="predicted"/>
<dbReference type="RefSeq" id="WP_108885946.1">
    <property type="nucleotide sequence ID" value="NZ_OMOJ01000003.1"/>
</dbReference>
<evidence type="ECO:0008006" key="3">
    <source>
        <dbReference type="Google" id="ProtNLM"/>
    </source>
</evidence>
<dbReference type="Proteomes" id="UP000244904">
    <property type="component" value="Unassembled WGS sequence"/>
</dbReference>
<name>A0A2R8AVL0_9RHOB</name>
<dbReference type="EMBL" id="OMOJ01000003">
    <property type="protein sequence ID" value="SPF80065.1"/>
    <property type="molecule type" value="Genomic_DNA"/>
</dbReference>
<dbReference type="AlphaFoldDB" id="A0A2R8AVL0"/>
<keyword evidence="2" id="KW-1185">Reference proteome</keyword>